<keyword evidence="7" id="KW-0675">Receptor</keyword>
<dbReference type="PANTHER" id="PTHR21421:SF29">
    <property type="entry name" value="GUSTATORY RECEPTOR 5A FOR TREHALOSE-RELATED"/>
    <property type="match status" value="1"/>
</dbReference>
<comment type="subcellular location">
    <subcellularLocation>
        <location evidence="1">Cell membrane</location>
        <topology evidence="1">Multi-pass membrane protein</topology>
    </subcellularLocation>
</comment>
<evidence type="ECO:0000256" key="4">
    <source>
        <dbReference type="ARBA" id="ARBA00022692"/>
    </source>
</evidence>
<dbReference type="Pfam" id="PF06151">
    <property type="entry name" value="Trehalose_recp"/>
    <property type="match status" value="1"/>
</dbReference>
<keyword evidence="3" id="KW-1003">Cell membrane</keyword>
<proteinExistence type="inferred from homology"/>
<evidence type="ECO:0000256" key="5">
    <source>
        <dbReference type="ARBA" id="ARBA00022989"/>
    </source>
</evidence>
<dbReference type="GO" id="GO:0033041">
    <property type="term" value="F:sweet taste receptor activity"/>
    <property type="evidence" value="ECO:0007669"/>
    <property type="project" value="TreeGrafter"/>
</dbReference>
<dbReference type="PANTHER" id="PTHR21421">
    <property type="entry name" value="GUSTATORY RECEPTOR"/>
    <property type="match status" value="1"/>
</dbReference>
<dbReference type="InterPro" id="IPR009318">
    <property type="entry name" value="Gustatory_rcpt"/>
</dbReference>
<evidence type="ECO:0000256" key="8">
    <source>
        <dbReference type="SAM" id="Phobius"/>
    </source>
</evidence>
<feature type="non-terminal residue" evidence="9">
    <location>
        <position position="127"/>
    </location>
</feature>
<feature type="non-terminal residue" evidence="9">
    <location>
        <position position="1"/>
    </location>
</feature>
<organism evidence="9">
    <name type="scientific">Cuerna arida</name>
    <dbReference type="NCBI Taxonomy" id="1464854"/>
    <lineage>
        <taxon>Eukaryota</taxon>
        <taxon>Metazoa</taxon>
        <taxon>Ecdysozoa</taxon>
        <taxon>Arthropoda</taxon>
        <taxon>Hexapoda</taxon>
        <taxon>Insecta</taxon>
        <taxon>Pterygota</taxon>
        <taxon>Neoptera</taxon>
        <taxon>Paraneoptera</taxon>
        <taxon>Hemiptera</taxon>
        <taxon>Auchenorrhyncha</taxon>
        <taxon>Membracoidea</taxon>
        <taxon>Cicadellidae</taxon>
        <taxon>Cicadellinae</taxon>
        <taxon>Proconiini</taxon>
        <taxon>Cuerna</taxon>
    </lineage>
</organism>
<keyword evidence="5 8" id="KW-1133">Transmembrane helix</keyword>
<dbReference type="AlphaFoldDB" id="A0A1B6EZS9"/>
<keyword evidence="6 8" id="KW-0472">Membrane</keyword>
<feature type="transmembrane region" description="Helical" evidence="8">
    <location>
        <begin position="16"/>
        <end position="36"/>
    </location>
</feature>
<evidence type="ECO:0000256" key="1">
    <source>
        <dbReference type="ARBA" id="ARBA00004651"/>
    </source>
</evidence>
<keyword evidence="4 8" id="KW-0812">Transmembrane</keyword>
<protein>
    <recommendedName>
        <fullName evidence="10">Gustatory receptor</fullName>
    </recommendedName>
</protein>
<evidence type="ECO:0000256" key="3">
    <source>
        <dbReference type="ARBA" id="ARBA00022475"/>
    </source>
</evidence>
<feature type="transmembrane region" description="Helical" evidence="8">
    <location>
        <begin position="48"/>
        <end position="70"/>
    </location>
</feature>
<comment type="similarity">
    <text evidence="2">Belongs to the insect chemoreceptor superfamily. Gustatory receptor (GR) family. Gr5a subfamily.</text>
</comment>
<accession>A0A1B6EZS9</accession>
<evidence type="ECO:0000313" key="9">
    <source>
        <dbReference type="EMBL" id="JAS43143.1"/>
    </source>
</evidence>
<evidence type="ECO:0000256" key="7">
    <source>
        <dbReference type="ARBA" id="ARBA00023170"/>
    </source>
</evidence>
<dbReference type="EMBL" id="GECZ01026626">
    <property type="protein sequence ID" value="JAS43143.1"/>
    <property type="molecule type" value="Transcribed_RNA"/>
</dbReference>
<reference evidence="9" key="1">
    <citation type="submission" date="2015-11" db="EMBL/GenBank/DDBJ databases">
        <title>De novo transcriptome assembly of four potential Pierce s Disease insect vectors from Arizona vineyards.</title>
        <authorList>
            <person name="Tassone E.E."/>
        </authorList>
    </citation>
    <scope>NUCLEOTIDE SEQUENCE</scope>
</reference>
<name>A0A1B6EZS9_9HEMI</name>
<dbReference type="GO" id="GO:0005886">
    <property type="term" value="C:plasma membrane"/>
    <property type="evidence" value="ECO:0007669"/>
    <property type="project" value="UniProtKB-SubCell"/>
</dbReference>
<sequence>TYNQLSRLTRLLDDHLSWMTLICFASNLYYICDLLLRTLNFEKNSSLTNWMTLYILLFDLGRTFGAALMASSVHDESKKPLPLLFSIPSDSYNGEVARFQMQVTHDEIMITGCNFFSLTRSFILTVA</sequence>
<evidence type="ECO:0000256" key="2">
    <source>
        <dbReference type="ARBA" id="ARBA00005327"/>
    </source>
</evidence>
<gene>
    <name evidence="9" type="ORF">g.46926</name>
</gene>
<evidence type="ECO:0008006" key="10">
    <source>
        <dbReference type="Google" id="ProtNLM"/>
    </source>
</evidence>
<evidence type="ECO:0000256" key="6">
    <source>
        <dbReference type="ARBA" id="ARBA00023136"/>
    </source>
</evidence>